<organism evidence="1 2">
    <name type="scientific">Flavobacterium croceum DSM 17960</name>
    <dbReference type="NCBI Taxonomy" id="1121886"/>
    <lineage>
        <taxon>Bacteria</taxon>
        <taxon>Pseudomonadati</taxon>
        <taxon>Bacteroidota</taxon>
        <taxon>Flavobacteriia</taxon>
        <taxon>Flavobacteriales</taxon>
        <taxon>Flavobacteriaceae</taxon>
        <taxon>Flavobacterium</taxon>
    </lineage>
</organism>
<comment type="caution">
    <text evidence="1">The sequence shown here is derived from an EMBL/GenBank/DDBJ whole genome shotgun (WGS) entry which is preliminary data.</text>
</comment>
<dbReference type="AlphaFoldDB" id="A0A2S4N8V4"/>
<dbReference type="RefSeq" id="WP_103725562.1">
    <property type="nucleotide sequence ID" value="NZ_PQNY01000005.1"/>
</dbReference>
<evidence type="ECO:0000313" key="2">
    <source>
        <dbReference type="Proteomes" id="UP000237056"/>
    </source>
</evidence>
<name>A0A2S4N8V4_9FLAO</name>
<sequence>MDYTICYLEIFDEETNQWEYVTKTNDPEPINIWHNNLESFFDEFNLNYLCIAIENRGCQTLFPKYKGLPLDCSETIQNSYYFHFEEVTMCHSVSYFDLVDILNFDYNKVIDLTKVSTNDLKIFYPEIYKGKQKEISFKEWFGANYFDELEFIRNRFYKYSKCRIVYFLFEIDID</sequence>
<evidence type="ECO:0000313" key="1">
    <source>
        <dbReference type="EMBL" id="POS02119.1"/>
    </source>
</evidence>
<reference evidence="1 2" key="1">
    <citation type="submission" date="2018-01" db="EMBL/GenBank/DDBJ databases">
        <title>Genomic Encyclopedia of Type Strains, Phase I: the one thousand microbial genomes (KMG-I) project.</title>
        <authorList>
            <person name="Goeker M."/>
        </authorList>
    </citation>
    <scope>NUCLEOTIDE SEQUENCE [LARGE SCALE GENOMIC DNA]</scope>
    <source>
        <strain evidence="1 2">DSM 17960</strain>
    </source>
</reference>
<protein>
    <submittedName>
        <fullName evidence="1">Uncharacterized protein</fullName>
    </submittedName>
</protein>
<accession>A0A2S4N8V4</accession>
<keyword evidence="2" id="KW-1185">Reference proteome</keyword>
<dbReference type="Proteomes" id="UP000237056">
    <property type="component" value="Unassembled WGS sequence"/>
</dbReference>
<gene>
    <name evidence="1" type="ORF">Q361_1058</name>
</gene>
<proteinExistence type="predicted"/>
<dbReference type="OrthoDB" id="947698at68336"/>
<dbReference type="EMBL" id="PQNY01000005">
    <property type="protein sequence ID" value="POS02119.1"/>
    <property type="molecule type" value="Genomic_DNA"/>
</dbReference>